<evidence type="ECO:0000256" key="4">
    <source>
        <dbReference type="ARBA" id="ARBA00023163"/>
    </source>
</evidence>
<dbReference type="SMART" id="SM00028">
    <property type="entry name" value="TPR"/>
    <property type="match status" value="5"/>
</dbReference>
<gene>
    <name evidence="7" type="ORF">GCM10022419_135950</name>
</gene>
<dbReference type="Pfam" id="PF00931">
    <property type="entry name" value="NB-ARC"/>
    <property type="match status" value="1"/>
</dbReference>
<dbReference type="InterPro" id="IPR016032">
    <property type="entry name" value="Sig_transdc_resp-reg_C-effctor"/>
</dbReference>
<accession>A0ABP7A9B1</accession>
<dbReference type="InterPro" id="IPR036388">
    <property type="entry name" value="WH-like_DNA-bd_sf"/>
</dbReference>
<dbReference type="Pfam" id="PF13424">
    <property type="entry name" value="TPR_12"/>
    <property type="match status" value="2"/>
</dbReference>
<dbReference type="Gene3D" id="1.10.10.10">
    <property type="entry name" value="Winged helix-like DNA-binding domain superfamily/Winged helix DNA-binding domain"/>
    <property type="match status" value="1"/>
</dbReference>
<dbReference type="Pfam" id="PF03704">
    <property type="entry name" value="BTAD"/>
    <property type="match status" value="1"/>
</dbReference>
<protein>
    <submittedName>
        <fullName evidence="7">BTAD domain-containing putative transcriptional regulator</fullName>
    </submittedName>
</protein>
<dbReference type="InterPro" id="IPR027417">
    <property type="entry name" value="P-loop_NTPase"/>
</dbReference>
<dbReference type="RefSeq" id="WP_345581290.1">
    <property type="nucleotide sequence ID" value="NZ_BAABDQ010000095.1"/>
</dbReference>
<dbReference type="SUPFAM" id="SSF46894">
    <property type="entry name" value="C-terminal effector domain of the bipartite response regulators"/>
    <property type="match status" value="1"/>
</dbReference>
<evidence type="ECO:0000256" key="1">
    <source>
        <dbReference type="ARBA" id="ARBA00005820"/>
    </source>
</evidence>
<evidence type="ECO:0000313" key="7">
    <source>
        <dbReference type="EMBL" id="GAA3627447.1"/>
    </source>
</evidence>
<dbReference type="Gene3D" id="1.25.40.10">
    <property type="entry name" value="Tetratricopeptide repeat domain"/>
    <property type="match status" value="3"/>
</dbReference>
<dbReference type="Pfam" id="PF00486">
    <property type="entry name" value="Trans_reg_C"/>
    <property type="match status" value="1"/>
</dbReference>
<evidence type="ECO:0000256" key="3">
    <source>
        <dbReference type="ARBA" id="ARBA00023125"/>
    </source>
</evidence>
<dbReference type="SUPFAM" id="SSF48452">
    <property type="entry name" value="TPR-like"/>
    <property type="match status" value="3"/>
</dbReference>
<feature type="DNA-binding region" description="OmpR/PhoB-type" evidence="5">
    <location>
        <begin position="1"/>
        <end position="93"/>
    </location>
</feature>
<feature type="domain" description="OmpR/PhoB-type" evidence="6">
    <location>
        <begin position="1"/>
        <end position="93"/>
    </location>
</feature>
<dbReference type="SUPFAM" id="SSF52540">
    <property type="entry name" value="P-loop containing nucleoside triphosphate hydrolases"/>
    <property type="match status" value="1"/>
</dbReference>
<dbReference type="InterPro" id="IPR051677">
    <property type="entry name" value="AfsR-DnrI-RedD_regulator"/>
</dbReference>
<organism evidence="7 8">
    <name type="scientific">Nonomuraea rosea</name>
    <dbReference type="NCBI Taxonomy" id="638574"/>
    <lineage>
        <taxon>Bacteria</taxon>
        <taxon>Bacillati</taxon>
        <taxon>Actinomycetota</taxon>
        <taxon>Actinomycetes</taxon>
        <taxon>Streptosporangiales</taxon>
        <taxon>Streptosporangiaceae</taxon>
        <taxon>Nonomuraea</taxon>
    </lineage>
</organism>
<name>A0ABP7A9B1_9ACTN</name>
<proteinExistence type="inferred from homology"/>
<sequence>MEFRLLGPVEAWDGGKRLALGGPKPRALLAALLLADGKVVSSERLVDVLWGDDPPRSASALVQTYVYGLRRTLADGGEAEVIETRPPGYAARFQPGRLDVESFERMVAEGRRHAADGGHDRAAESLRAALALWRGSALGGIGHVLRGEAARLDETRLLVQEELLHAELTLGRHAEAAGELTELVRQHPTRERPRALLMRTLYRLGRQADAMAVYHEGRKALADELGVDPGPELQELYEAMLRADPALDPAPAPPKSQPVPAHLPRGVADFTGRQRQLAELTALLGAPSDTVTVCVISGKGGVGKSTLAVKAAHQASPAYPDGQLYADLRGVTGSPAPALEVLGRFLRALGLPPSAIPSTMPECVDAYRSALHGRRVLVVLDDAGSEQQVRPLLPGSPTCAVLITARRRLAGLDGVRVSDLDVFDTPAAVDLLARIAGPERVRAQTEAAGHIVRLCGHLPLALRTAGARLAARPNWPLATLAGRLADEHRRLDELTAGDLEVRASVALSYRGLDEGAKRAFRLLGLLGVPDFASWVPAALLDVPETEAEEAVERLMDAQLLDDVAVDAAGQARYRLHDLLRVYAAERAEAEEPPEERAAAVNRALGGWLWLITRAAAARPPGALTLRREYAMARPVDADVADLVTWFSAESPALVVAVERAAAMNLHEVACEVAAALCSSSFSVDTRFEEWRRTHESALGAARRAGDPLAEATLLVGLGQLRNRQDRYSEAQAFFHQALPLLRAGGDAHGQAVAVAGIGNACRELGDLAAALAHLRDAAEAFRSLGDDAAVGYVKRLAGSVLLEQGEFAAARELLDDALAAFRRLGSKRGEGIALRTIGLVHRAVGEFGRAEELGARAVALLREAGDPLMLAYCVQALAKTRIRLGGDAGILPDLREAMEVCERNDDRFGMALVERTVGELHLAHGRHAQAEEHLGRAVALWDRLGLPLFRARTLRDLAAAREAAGDAPAAASMRAAALAVFAEYGTREYGELRSSGAFLE</sequence>
<keyword evidence="3 5" id="KW-0238">DNA-binding</keyword>
<reference evidence="8" key="1">
    <citation type="journal article" date="2019" name="Int. J. Syst. Evol. Microbiol.">
        <title>The Global Catalogue of Microorganisms (GCM) 10K type strain sequencing project: providing services to taxonomists for standard genome sequencing and annotation.</title>
        <authorList>
            <consortium name="The Broad Institute Genomics Platform"/>
            <consortium name="The Broad Institute Genome Sequencing Center for Infectious Disease"/>
            <person name="Wu L."/>
            <person name="Ma J."/>
        </authorList>
    </citation>
    <scope>NUCLEOTIDE SEQUENCE [LARGE SCALE GENOMIC DNA]</scope>
    <source>
        <strain evidence="8">JCM 17326</strain>
    </source>
</reference>
<evidence type="ECO:0000256" key="5">
    <source>
        <dbReference type="PROSITE-ProRule" id="PRU01091"/>
    </source>
</evidence>
<keyword evidence="2" id="KW-0805">Transcription regulation</keyword>
<comment type="similarity">
    <text evidence="1">Belongs to the AfsR/DnrI/RedD regulatory family.</text>
</comment>
<dbReference type="InterPro" id="IPR019734">
    <property type="entry name" value="TPR_rpt"/>
</dbReference>
<dbReference type="Proteomes" id="UP001500630">
    <property type="component" value="Unassembled WGS sequence"/>
</dbReference>
<dbReference type="PRINTS" id="PR00364">
    <property type="entry name" value="DISEASERSIST"/>
</dbReference>
<evidence type="ECO:0000256" key="2">
    <source>
        <dbReference type="ARBA" id="ARBA00023015"/>
    </source>
</evidence>
<dbReference type="Gene3D" id="3.40.50.300">
    <property type="entry name" value="P-loop containing nucleotide triphosphate hydrolases"/>
    <property type="match status" value="1"/>
</dbReference>
<dbReference type="SMART" id="SM01043">
    <property type="entry name" value="BTAD"/>
    <property type="match status" value="1"/>
</dbReference>
<dbReference type="InterPro" id="IPR002182">
    <property type="entry name" value="NB-ARC"/>
</dbReference>
<dbReference type="EMBL" id="BAABDQ010000095">
    <property type="protein sequence ID" value="GAA3627447.1"/>
    <property type="molecule type" value="Genomic_DNA"/>
</dbReference>
<dbReference type="PANTHER" id="PTHR35807:SF1">
    <property type="entry name" value="TRANSCRIPTIONAL REGULATOR REDD"/>
    <property type="match status" value="1"/>
</dbReference>
<evidence type="ECO:0000313" key="8">
    <source>
        <dbReference type="Proteomes" id="UP001500630"/>
    </source>
</evidence>
<dbReference type="PANTHER" id="PTHR35807">
    <property type="entry name" value="TRANSCRIPTIONAL REGULATOR REDD-RELATED"/>
    <property type="match status" value="1"/>
</dbReference>
<dbReference type="SMART" id="SM00862">
    <property type="entry name" value="Trans_reg_C"/>
    <property type="match status" value="1"/>
</dbReference>
<dbReference type="InterPro" id="IPR001867">
    <property type="entry name" value="OmpR/PhoB-type_DNA-bd"/>
</dbReference>
<keyword evidence="4" id="KW-0804">Transcription</keyword>
<keyword evidence="8" id="KW-1185">Reference proteome</keyword>
<dbReference type="InterPro" id="IPR011990">
    <property type="entry name" value="TPR-like_helical_dom_sf"/>
</dbReference>
<dbReference type="CDD" id="cd15831">
    <property type="entry name" value="BTAD"/>
    <property type="match status" value="1"/>
</dbReference>
<evidence type="ECO:0000259" key="6">
    <source>
        <dbReference type="PROSITE" id="PS51755"/>
    </source>
</evidence>
<comment type="caution">
    <text evidence="7">The sequence shown here is derived from an EMBL/GenBank/DDBJ whole genome shotgun (WGS) entry which is preliminary data.</text>
</comment>
<dbReference type="InterPro" id="IPR005158">
    <property type="entry name" value="BTAD"/>
</dbReference>
<dbReference type="PROSITE" id="PS51755">
    <property type="entry name" value="OMPR_PHOB"/>
    <property type="match status" value="1"/>
</dbReference>